<dbReference type="OrthoDB" id="9808473at2"/>
<dbReference type="RefSeq" id="WP_051229723.1">
    <property type="nucleotide sequence ID" value="NZ_VOSB01000021.1"/>
</dbReference>
<dbReference type="EMBL" id="VOSB01000021">
    <property type="protein sequence ID" value="TXE16078.1"/>
    <property type="molecule type" value="Genomic_DNA"/>
</dbReference>
<name>A0A5C7B6E5_9FLAO</name>
<dbReference type="AlphaFoldDB" id="A0A5C7B6E5"/>
<evidence type="ECO:0000313" key="2">
    <source>
        <dbReference type="EMBL" id="TXE16078.1"/>
    </source>
</evidence>
<organism evidence="2 3">
    <name type="scientific">Psychroserpens burtonensis</name>
    <dbReference type="NCBI Taxonomy" id="49278"/>
    <lineage>
        <taxon>Bacteria</taxon>
        <taxon>Pseudomonadati</taxon>
        <taxon>Bacteroidota</taxon>
        <taxon>Flavobacteriia</taxon>
        <taxon>Flavobacteriales</taxon>
        <taxon>Flavobacteriaceae</taxon>
        <taxon>Psychroserpens</taxon>
    </lineage>
</organism>
<feature type="chain" id="PRO_5023123968" evidence="1">
    <location>
        <begin position="20"/>
        <end position="260"/>
    </location>
</feature>
<accession>A0A5C7B6E5</accession>
<dbReference type="Pfam" id="PF11306">
    <property type="entry name" value="DUF3108"/>
    <property type="match status" value="1"/>
</dbReference>
<dbReference type="Proteomes" id="UP000321938">
    <property type="component" value="Unassembled WGS sequence"/>
</dbReference>
<comment type="caution">
    <text evidence="2">The sequence shown here is derived from an EMBL/GenBank/DDBJ whole genome shotgun (WGS) entry which is preliminary data.</text>
</comment>
<dbReference type="InterPro" id="IPR021457">
    <property type="entry name" value="DUF3108"/>
</dbReference>
<dbReference type="STRING" id="1123037.GCA_000425305_02982"/>
<proteinExistence type="predicted"/>
<sequence>MRLLLVPAFVLCLFSSASSQNNTITAGETLIYTASYNMSGLLNELAQVTMETSAVKTSKSTLLKLKCTATTYSKWDSFFKIRDLYESYVSPKTLKPYLHNRDISEGGYEKFMKYTFNHTANNVSSLMRKKRGDGTTWEEKKTVKIGASTRDIVTTLYHIRNLDIHKASIGDNQNFTVLFDNKETVVRIKYLSKETINTALGKKECYKLAISVSNSNLLKGNNDNVLWLTADDNKILVYAKFKIAVGNGELKIKSATGLKH</sequence>
<evidence type="ECO:0000313" key="3">
    <source>
        <dbReference type="Proteomes" id="UP000321938"/>
    </source>
</evidence>
<reference evidence="2 3" key="1">
    <citation type="submission" date="2019-08" db="EMBL/GenBank/DDBJ databases">
        <title>Genome of Psychroserpens burtonensis ACAM 167.</title>
        <authorList>
            <person name="Bowman J.P."/>
        </authorList>
    </citation>
    <scope>NUCLEOTIDE SEQUENCE [LARGE SCALE GENOMIC DNA]</scope>
    <source>
        <strain evidence="2 3">ACAM 167</strain>
    </source>
</reference>
<evidence type="ECO:0000256" key="1">
    <source>
        <dbReference type="SAM" id="SignalP"/>
    </source>
</evidence>
<keyword evidence="1" id="KW-0732">Signal</keyword>
<gene>
    <name evidence="2" type="ORF">ES692_14270</name>
</gene>
<keyword evidence="3" id="KW-1185">Reference proteome</keyword>
<feature type="signal peptide" evidence="1">
    <location>
        <begin position="1"/>
        <end position="19"/>
    </location>
</feature>
<protein>
    <submittedName>
        <fullName evidence="2">DUF3108 domain-containing protein</fullName>
    </submittedName>
</protein>